<evidence type="ECO:0000313" key="3">
    <source>
        <dbReference type="RefSeq" id="XP_039145647.1"/>
    </source>
</evidence>
<reference evidence="3" key="1">
    <citation type="submission" date="2025-08" db="UniProtKB">
        <authorList>
            <consortium name="RefSeq"/>
        </authorList>
    </citation>
    <scope>IDENTIFICATION</scope>
</reference>
<keyword evidence="1" id="KW-1133">Transmembrane helix</keyword>
<dbReference type="AlphaFoldDB" id="A0AB40D4P2"/>
<dbReference type="GeneID" id="120282879"/>
<keyword evidence="1" id="KW-0472">Membrane</keyword>
<evidence type="ECO:0000256" key="1">
    <source>
        <dbReference type="SAM" id="Phobius"/>
    </source>
</evidence>
<protein>
    <submittedName>
        <fullName evidence="3">Uncharacterized protein LOC120282879</fullName>
    </submittedName>
</protein>
<keyword evidence="2" id="KW-1185">Reference proteome</keyword>
<organism evidence="2 3">
    <name type="scientific">Dioscorea cayennensis subsp. rotundata</name>
    <name type="common">White Guinea yam</name>
    <name type="synonym">Dioscorea rotundata</name>
    <dbReference type="NCBI Taxonomy" id="55577"/>
    <lineage>
        <taxon>Eukaryota</taxon>
        <taxon>Viridiplantae</taxon>
        <taxon>Streptophyta</taxon>
        <taxon>Embryophyta</taxon>
        <taxon>Tracheophyta</taxon>
        <taxon>Spermatophyta</taxon>
        <taxon>Magnoliopsida</taxon>
        <taxon>Liliopsida</taxon>
        <taxon>Dioscoreales</taxon>
        <taxon>Dioscoreaceae</taxon>
        <taxon>Dioscorea</taxon>
    </lineage>
</organism>
<name>A0AB40D4P2_DIOCR</name>
<gene>
    <name evidence="3" type="primary">LOC120282879</name>
</gene>
<proteinExistence type="predicted"/>
<accession>A0AB40D4P2</accession>
<keyword evidence="1" id="KW-0812">Transmembrane</keyword>
<sequence length="113" mass="12590">MEALMGIRAPISMPSAVLTSGASGRVRALFSMRTLRSLLLLLNSILLLIVLPFRRPEVREKGKRVGGVAVRIVRSRRRGGVGRDYVIFATRRSGKLFIRSWTPFSVPTRLSLV</sequence>
<dbReference type="Proteomes" id="UP001515500">
    <property type="component" value="Chromosome 18"/>
</dbReference>
<evidence type="ECO:0000313" key="2">
    <source>
        <dbReference type="Proteomes" id="UP001515500"/>
    </source>
</evidence>
<feature type="transmembrane region" description="Helical" evidence="1">
    <location>
        <begin position="35"/>
        <end position="53"/>
    </location>
</feature>
<dbReference type="RefSeq" id="XP_039145647.1">
    <property type="nucleotide sequence ID" value="XM_039289713.1"/>
</dbReference>